<evidence type="ECO:0000313" key="1">
    <source>
        <dbReference type="EMBL" id="EAA16068.1"/>
    </source>
</evidence>
<accession>Q7RGV8</accession>
<dbReference type="Proteomes" id="UP000008553">
    <property type="component" value="Unassembled WGS sequence"/>
</dbReference>
<reference evidence="1 2" key="1">
    <citation type="journal article" date="2002" name="Nature">
        <title>Genome sequence and comparative analysis of the model rodent malaria parasite Plasmodium yoelii yoelii.</title>
        <authorList>
            <person name="Carlton J.M."/>
            <person name="Angiuoli S.V."/>
            <person name="Suh B.B."/>
            <person name="Kooij T.W."/>
            <person name="Pertea M."/>
            <person name="Silva J.C."/>
            <person name="Ermolaeva M.D."/>
            <person name="Allen J.E."/>
            <person name="Selengut J.D."/>
            <person name="Koo H.L."/>
            <person name="Peterson J.D."/>
            <person name="Pop M."/>
            <person name="Kosack D.S."/>
            <person name="Shumway M.F."/>
            <person name="Bidwell S.L."/>
            <person name="Shallom S.J."/>
            <person name="van Aken S.E."/>
            <person name="Riedmuller S.B."/>
            <person name="Feldblyum T.V."/>
            <person name="Cho J.K."/>
            <person name="Quackenbush J."/>
            <person name="Sedegah M."/>
            <person name="Shoaibi A."/>
            <person name="Cummings L.M."/>
            <person name="Florens L."/>
            <person name="Yates J.R."/>
            <person name="Raine J.D."/>
            <person name="Sinden R.E."/>
            <person name="Harris M.A."/>
            <person name="Cunningham D.A."/>
            <person name="Preiser P.R."/>
            <person name="Bergman L.W."/>
            <person name="Vaidya A.B."/>
            <person name="van Lin L.H."/>
            <person name="Janse C.J."/>
            <person name="Waters A.P."/>
            <person name="Smith H.O."/>
            <person name="White O.R."/>
            <person name="Salzberg S.L."/>
            <person name="Venter J.C."/>
            <person name="Fraser C.M."/>
            <person name="Hoffman S.L."/>
            <person name="Gardner M.J."/>
            <person name="Carucci D.J."/>
        </authorList>
    </citation>
    <scope>NUCLEOTIDE SEQUENCE [LARGE SCALE GENOMIC DNA]</scope>
    <source>
        <strain evidence="1 2">17XNL</strain>
    </source>
</reference>
<protein>
    <submittedName>
        <fullName evidence="1">Uncharacterized protein</fullName>
    </submittedName>
</protein>
<evidence type="ECO:0000313" key="2">
    <source>
        <dbReference type="Proteomes" id="UP000008553"/>
    </source>
</evidence>
<comment type="caution">
    <text evidence="1">The sequence shown here is derived from an EMBL/GenBank/DDBJ whole genome shotgun (WGS) entry which is preliminary data.</text>
</comment>
<name>Q7RGV8_PLAYO</name>
<dbReference type="PaxDb" id="73239-Q7RGV8"/>
<keyword evidence="2" id="KW-1185">Reference proteome</keyword>
<dbReference type="EMBL" id="AABL01001270">
    <property type="protein sequence ID" value="EAA16068.1"/>
    <property type="molecule type" value="Genomic_DNA"/>
</dbReference>
<proteinExistence type="predicted"/>
<organism evidence="1 2">
    <name type="scientific">Plasmodium yoelii yoelii</name>
    <dbReference type="NCBI Taxonomy" id="73239"/>
    <lineage>
        <taxon>Eukaryota</taxon>
        <taxon>Sar</taxon>
        <taxon>Alveolata</taxon>
        <taxon>Apicomplexa</taxon>
        <taxon>Aconoidasida</taxon>
        <taxon>Haemosporida</taxon>
        <taxon>Plasmodiidae</taxon>
        <taxon>Plasmodium</taxon>
        <taxon>Plasmodium (Vinckeia)</taxon>
    </lineage>
</organism>
<gene>
    <name evidence="1" type="ORF">PY04238</name>
</gene>
<dbReference type="InParanoid" id="Q7RGV8"/>
<sequence>MHHIYNIKLY</sequence>